<reference evidence="3" key="2">
    <citation type="journal article" date="2014" name="ISME J.">
        <title>Microbial stratification in low pH oxic and suboxic macroscopic growths along an acid mine drainage.</title>
        <authorList>
            <person name="Mendez-Garcia C."/>
            <person name="Mesa V."/>
            <person name="Sprenger R.R."/>
            <person name="Richter M."/>
            <person name="Diez M.S."/>
            <person name="Solano J."/>
            <person name="Bargiela R."/>
            <person name="Golyshina O.V."/>
            <person name="Manteca A."/>
            <person name="Ramos J.L."/>
            <person name="Gallego J.R."/>
            <person name="Llorente I."/>
            <person name="Martins Dos Santos V.A."/>
            <person name="Jensen O.N."/>
            <person name="Pelaez A.I."/>
            <person name="Sanchez J."/>
            <person name="Ferrer M."/>
        </authorList>
    </citation>
    <scope>NUCLEOTIDE SEQUENCE</scope>
</reference>
<dbReference type="InterPro" id="IPR003593">
    <property type="entry name" value="AAA+_ATPase"/>
</dbReference>
<dbReference type="CDD" id="cd00009">
    <property type="entry name" value="AAA"/>
    <property type="match status" value="1"/>
</dbReference>
<accession>T1ADF6</accession>
<feature type="domain" description="AAA+ ATPase" evidence="2">
    <location>
        <begin position="98"/>
        <end position="218"/>
    </location>
</feature>
<protein>
    <submittedName>
        <fullName evidence="3">Transposase subunit</fullName>
    </submittedName>
</protein>
<gene>
    <name evidence="3" type="ORF">B1A_17042</name>
</gene>
<proteinExistence type="predicted"/>
<sequence length="229" mass="25619">MLTNTTIEALKSLRLPAMAQGLHEQREHPDYTQLSFEERLGLLVDAELQQRKNRRLERVLKSAKLRSGALVEDVDFTSIRGLDKTSFMSLVKSPWVENHHSVMIVGPTGVGKTFLACALSHNAIRDGHSALYIRVPRLLDELNVARADGRLARMMTTLARTNILILDDLLLRPLTDDQAADLFRGSRRPPWSVDHRYVTATHQSLARRSGRCDHSGCNSGSSAPTITPY</sequence>
<name>T1ADF6_9ZZZZ</name>
<evidence type="ECO:0000313" key="3">
    <source>
        <dbReference type="EMBL" id="EQD39019.1"/>
    </source>
</evidence>
<dbReference type="GO" id="GO:0006260">
    <property type="term" value="P:DNA replication"/>
    <property type="evidence" value="ECO:0007669"/>
    <property type="project" value="TreeGrafter"/>
</dbReference>
<feature type="region of interest" description="Disordered" evidence="1">
    <location>
        <begin position="209"/>
        <end position="229"/>
    </location>
</feature>
<dbReference type="InterPro" id="IPR002611">
    <property type="entry name" value="IstB_ATP-bd"/>
</dbReference>
<dbReference type="Pfam" id="PF01695">
    <property type="entry name" value="IstB_IS21"/>
    <property type="match status" value="1"/>
</dbReference>
<dbReference type="PANTHER" id="PTHR30050">
    <property type="entry name" value="CHROMOSOMAL REPLICATION INITIATOR PROTEIN DNAA"/>
    <property type="match status" value="1"/>
</dbReference>
<dbReference type="InterPro" id="IPR027417">
    <property type="entry name" value="P-loop_NTPase"/>
</dbReference>
<feature type="compositionally biased region" description="Polar residues" evidence="1">
    <location>
        <begin position="216"/>
        <end position="229"/>
    </location>
</feature>
<dbReference type="PANTHER" id="PTHR30050:SF4">
    <property type="entry name" value="ATP-BINDING PROTEIN RV3427C IN INSERTION SEQUENCE-RELATED"/>
    <property type="match status" value="1"/>
</dbReference>
<dbReference type="Gene3D" id="3.40.50.300">
    <property type="entry name" value="P-loop containing nucleotide triphosphate hydrolases"/>
    <property type="match status" value="1"/>
</dbReference>
<evidence type="ECO:0000256" key="1">
    <source>
        <dbReference type="SAM" id="MobiDB-lite"/>
    </source>
</evidence>
<comment type="caution">
    <text evidence="3">The sequence shown here is derived from an EMBL/GenBank/DDBJ whole genome shotgun (WGS) entry which is preliminary data.</text>
</comment>
<dbReference type="AlphaFoldDB" id="T1ADF6"/>
<dbReference type="SUPFAM" id="SSF52540">
    <property type="entry name" value="P-loop containing nucleoside triphosphate hydrolases"/>
    <property type="match status" value="1"/>
</dbReference>
<dbReference type="SMART" id="SM00382">
    <property type="entry name" value="AAA"/>
    <property type="match status" value="1"/>
</dbReference>
<reference evidence="3" key="1">
    <citation type="submission" date="2013-08" db="EMBL/GenBank/DDBJ databases">
        <authorList>
            <person name="Mendez C."/>
            <person name="Richter M."/>
            <person name="Ferrer M."/>
            <person name="Sanchez J."/>
        </authorList>
    </citation>
    <scope>NUCLEOTIDE SEQUENCE</scope>
</reference>
<organism evidence="3">
    <name type="scientific">mine drainage metagenome</name>
    <dbReference type="NCBI Taxonomy" id="410659"/>
    <lineage>
        <taxon>unclassified sequences</taxon>
        <taxon>metagenomes</taxon>
        <taxon>ecological metagenomes</taxon>
    </lineage>
</organism>
<dbReference type="GO" id="GO:0005524">
    <property type="term" value="F:ATP binding"/>
    <property type="evidence" value="ECO:0007669"/>
    <property type="project" value="InterPro"/>
</dbReference>
<evidence type="ECO:0000259" key="2">
    <source>
        <dbReference type="SMART" id="SM00382"/>
    </source>
</evidence>
<dbReference type="EMBL" id="AUZX01012527">
    <property type="protein sequence ID" value="EQD39019.1"/>
    <property type="molecule type" value="Genomic_DNA"/>
</dbReference>